<dbReference type="Proteomes" id="UP000295169">
    <property type="component" value="Unassembled WGS sequence"/>
</dbReference>
<proteinExistence type="inferred from homology"/>
<dbReference type="InterPro" id="IPR012933">
    <property type="entry name" value="HicA_mRNA_interferase"/>
</dbReference>
<dbReference type="GO" id="GO:0003729">
    <property type="term" value="F:mRNA binding"/>
    <property type="evidence" value="ECO:0007669"/>
    <property type="project" value="InterPro"/>
</dbReference>
<keyword evidence="5" id="KW-0378">Hydrolase</keyword>
<keyword evidence="3" id="KW-0540">Nuclease</keyword>
<feature type="region of interest" description="Disordered" evidence="8">
    <location>
        <begin position="36"/>
        <end position="60"/>
    </location>
</feature>
<dbReference type="AlphaFoldDB" id="A0A4R1PIP1"/>
<protein>
    <submittedName>
        <fullName evidence="9">mRNA interferase HicA</fullName>
    </submittedName>
</protein>
<keyword evidence="7" id="KW-0346">Stress response</keyword>
<evidence type="ECO:0000256" key="5">
    <source>
        <dbReference type="ARBA" id="ARBA00022801"/>
    </source>
</evidence>
<name>A0A4R1PIP1_9GAMM</name>
<evidence type="ECO:0000313" key="10">
    <source>
        <dbReference type="Proteomes" id="UP000295169"/>
    </source>
</evidence>
<evidence type="ECO:0000256" key="4">
    <source>
        <dbReference type="ARBA" id="ARBA00022759"/>
    </source>
</evidence>
<keyword evidence="6" id="KW-0694">RNA-binding</keyword>
<evidence type="ECO:0000256" key="1">
    <source>
        <dbReference type="ARBA" id="ARBA00006620"/>
    </source>
</evidence>
<evidence type="ECO:0000256" key="2">
    <source>
        <dbReference type="ARBA" id="ARBA00022649"/>
    </source>
</evidence>
<keyword evidence="4" id="KW-0255">Endonuclease</keyword>
<evidence type="ECO:0000313" key="9">
    <source>
        <dbReference type="EMBL" id="TCL26830.1"/>
    </source>
</evidence>
<evidence type="ECO:0000256" key="3">
    <source>
        <dbReference type="ARBA" id="ARBA00022722"/>
    </source>
</evidence>
<feature type="compositionally biased region" description="Basic and acidic residues" evidence="8">
    <location>
        <begin position="40"/>
        <end position="50"/>
    </location>
</feature>
<evidence type="ECO:0000256" key="6">
    <source>
        <dbReference type="ARBA" id="ARBA00022884"/>
    </source>
</evidence>
<dbReference type="InterPro" id="IPR038570">
    <property type="entry name" value="HicA_sf"/>
</dbReference>
<dbReference type="Pfam" id="PF07927">
    <property type="entry name" value="HicA_toxin"/>
    <property type="match status" value="1"/>
</dbReference>
<dbReference type="RefSeq" id="WP_131299059.1">
    <property type="nucleotide sequence ID" value="NZ_JBHLST010000024.1"/>
</dbReference>
<dbReference type="SUPFAM" id="SSF54786">
    <property type="entry name" value="YcfA/nrd intein domain"/>
    <property type="match status" value="1"/>
</dbReference>
<reference evidence="9 10" key="1">
    <citation type="submission" date="2019-03" db="EMBL/GenBank/DDBJ databases">
        <title>Genomic Encyclopedia of Type Strains, Phase IV (KMG-IV): sequencing the most valuable type-strain genomes for metagenomic binning, comparative biology and taxonomic classification.</title>
        <authorList>
            <person name="Goeker M."/>
        </authorList>
    </citation>
    <scope>NUCLEOTIDE SEQUENCE [LARGE SCALE GENOMIC DNA]</scope>
    <source>
        <strain evidence="9 10">DSM 2286</strain>
    </source>
</reference>
<dbReference type="GO" id="GO:0016787">
    <property type="term" value="F:hydrolase activity"/>
    <property type="evidence" value="ECO:0007669"/>
    <property type="project" value="UniProtKB-KW"/>
</dbReference>
<comment type="similarity">
    <text evidence="1">Belongs to the HicA mRNA interferase family.</text>
</comment>
<accession>A0A4R1PIP1</accession>
<dbReference type="EMBL" id="SMMU01000029">
    <property type="protein sequence ID" value="TCL26830.1"/>
    <property type="molecule type" value="Genomic_DNA"/>
</dbReference>
<evidence type="ECO:0000256" key="8">
    <source>
        <dbReference type="SAM" id="MobiDB-lite"/>
    </source>
</evidence>
<keyword evidence="2" id="KW-1277">Toxin-antitoxin system</keyword>
<dbReference type="Gene3D" id="3.30.920.30">
    <property type="entry name" value="Hypothetical protein"/>
    <property type="match status" value="1"/>
</dbReference>
<dbReference type="GO" id="GO:0004519">
    <property type="term" value="F:endonuclease activity"/>
    <property type="evidence" value="ECO:0007669"/>
    <property type="project" value="UniProtKB-KW"/>
</dbReference>
<comment type="caution">
    <text evidence="9">The sequence shown here is derived from an EMBL/GenBank/DDBJ whole genome shotgun (WGS) entry which is preliminary data.</text>
</comment>
<sequence>MKYSEFRRWLKAQGVTFEPAKGSHWKVTAPNGKTTIFADHGSKEMKEPTRKGIIKQLGLE</sequence>
<gene>
    <name evidence="9" type="ORF">EV691_12935</name>
</gene>
<evidence type="ECO:0000256" key="7">
    <source>
        <dbReference type="ARBA" id="ARBA00023016"/>
    </source>
</evidence>
<organism evidence="9 10">
    <name type="scientific">Azotobacter chroococcum</name>
    <dbReference type="NCBI Taxonomy" id="353"/>
    <lineage>
        <taxon>Bacteria</taxon>
        <taxon>Pseudomonadati</taxon>
        <taxon>Pseudomonadota</taxon>
        <taxon>Gammaproteobacteria</taxon>
        <taxon>Pseudomonadales</taxon>
        <taxon>Pseudomonadaceae</taxon>
        <taxon>Azotobacter</taxon>
    </lineage>
</organism>